<comment type="caution">
    <text evidence="1">The sequence shown here is derived from an EMBL/GenBank/DDBJ whole genome shotgun (WGS) entry which is preliminary data.</text>
</comment>
<organism evidence="1 2">
    <name type="scientific">Ornithinibacillus hominis</name>
    <dbReference type="NCBI Taxonomy" id="2763055"/>
    <lineage>
        <taxon>Bacteria</taxon>
        <taxon>Bacillati</taxon>
        <taxon>Bacillota</taxon>
        <taxon>Bacilli</taxon>
        <taxon>Bacillales</taxon>
        <taxon>Bacillaceae</taxon>
        <taxon>Ornithinibacillus</taxon>
    </lineage>
</organism>
<dbReference type="EMBL" id="JACOOL010000012">
    <property type="protein sequence ID" value="MBC5638088.1"/>
    <property type="molecule type" value="Genomic_DNA"/>
</dbReference>
<keyword evidence="2" id="KW-1185">Reference proteome</keyword>
<sequence>MNPALMFIHSAGPQGENQGSSNLIKYVRNGLGNDAEVNSPKMPTPEDPKYSDWKNELDKALAKHSGGIVLVGHSLGGSVLLKYLSEEVYHVKVLGLFIVAAPFWGIDDDWQRKDFFLQEAFEQHLKKIPHIFLYHSRNEEIVPFSHHIVLAEKLTRSTCRILDGSDHLFDNGLPELVRDVRSLLR</sequence>
<accession>A0A923L7Q0</accession>
<dbReference type="RefSeq" id="WP_186870794.1">
    <property type="nucleotide sequence ID" value="NZ_JACOOL010000012.1"/>
</dbReference>
<dbReference type="AlphaFoldDB" id="A0A923L7Q0"/>
<dbReference type="SUPFAM" id="SSF53474">
    <property type="entry name" value="alpha/beta-Hydrolases"/>
    <property type="match status" value="1"/>
</dbReference>
<dbReference type="Gene3D" id="3.40.50.1820">
    <property type="entry name" value="alpha/beta hydrolase"/>
    <property type="match status" value="1"/>
</dbReference>
<evidence type="ECO:0000313" key="2">
    <source>
        <dbReference type="Proteomes" id="UP000637359"/>
    </source>
</evidence>
<proteinExistence type="predicted"/>
<dbReference type="GO" id="GO:0016787">
    <property type="term" value="F:hydrolase activity"/>
    <property type="evidence" value="ECO:0007669"/>
    <property type="project" value="UniProtKB-KW"/>
</dbReference>
<dbReference type="InterPro" id="IPR029058">
    <property type="entry name" value="AB_hydrolase_fold"/>
</dbReference>
<dbReference type="Proteomes" id="UP000637359">
    <property type="component" value="Unassembled WGS sequence"/>
</dbReference>
<gene>
    <name evidence="1" type="ORF">H8S33_14920</name>
</gene>
<protein>
    <submittedName>
        <fullName evidence="1">Alpha/beta hydrolase</fullName>
    </submittedName>
</protein>
<evidence type="ECO:0000313" key="1">
    <source>
        <dbReference type="EMBL" id="MBC5638088.1"/>
    </source>
</evidence>
<name>A0A923L7Q0_9BACI</name>
<dbReference type="InterPro" id="IPR010662">
    <property type="entry name" value="RBBP9/YdeN"/>
</dbReference>
<dbReference type="PANTHER" id="PTHR15394">
    <property type="entry name" value="SERINE HYDROLASE RBBP9"/>
    <property type="match status" value="1"/>
</dbReference>
<dbReference type="Pfam" id="PF06821">
    <property type="entry name" value="Ser_hydrolase"/>
    <property type="match status" value="1"/>
</dbReference>
<reference evidence="1" key="1">
    <citation type="submission" date="2020-08" db="EMBL/GenBank/DDBJ databases">
        <title>Genome public.</title>
        <authorList>
            <person name="Liu C."/>
            <person name="Sun Q."/>
        </authorList>
    </citation>
    <scope>NUCLEOTIDE SEQUENCE</scope>
    <source>
        <strain evidence="1">BX22</strain>
    </source>
</reference>
<dbReference type="PANTHER" id="PTHR15394:SF3">
    <property type="entry name" value="SERINE HYDROLASE RBBP9"/>
    <property type="match status" value="1"/>
</dbReference>
<keyword evidence="1" id="KW-0378">Hydrolase</keyword>